<feature type="compositionally biased region" description="Basic and acidic residues" evidence="3">
    <location>
        <begin position="1408"/>
        <end position="1429"/>
    </location>
</feature>
<feature type="region of interest" description="Disordered" evidence="3">
    <location>
        <begin position="83"/>
        <end position="106"/>
    </location>
</feature>
<keyword evidence="1 2" id="KW-0175">Coiled coil</keyword>
<feature type="region of interest" description="Disordered" evidence="3">
    <location>
        <begin position="123"/>
        <end position="186"/>
    </location>
</feature>
<feature type="coiled-coil region" evidence="2">
    <location>
        <begin position="1678"/>
        <end position="1727"/>
    </location>
</feature>
<feature type="compositionally biased region" description="Basic and acidic residues" evidence="3">
    <location>
        <begin position="1067"/>
        <end position="1087"/>
    </location>
</feature>
<evidence type="ECO:0000256" key="1">
    <source>
        <dbReference type="ARBA" id="ARBA00023054"/>
    </source>
</evidence>
<evidence type="ECO:0000313" key="6">
    <source>
        <dbReference type="Proteomes" id="UP000504632"/>
    </source>
</evidence>
<dbReference type="OrthoDB" id="9949315at2759"/>
<dbReference type="InterPro" id="IPR043136">
    <property type="entry name" value="B30.2/SPRY_sf"/>
</dbReference>
<dbReference type="FunCoup" id="A0A6J2WTV0">
    <property type="interactions" value="151"/>
</dbReference>
<dbReference type="Proteomes" id="UP000504632">
    <property type="component" value="Chromosome 14"/>
</dbReference>
<feature type="domain" description="Fibronectin type-III" evidence="5">
    <location>
        <begin position="1792"/>
        <end position="1888"/>
    </location>
</feature>
<feature type="region of interest" description="Disordered" evidence="3">
    <location>
        <begin position="257"/>
        <end position="282"/>
    </location>
</feature>
<dbReference type="GeneID" id="115827884"/>
<feature type="compositionally biased region" description="Basic and acidic residues" evidence="3">
    <location>
        <begin position="1190"/>
        <end position="1203"/>
    </location>
</feature>
<dbReference type="Gene3D" id="2.60.40.10">
    <property type="entry name" value="Immunoglobulins"/>
    <property type="match status" value="2"/>
</dbReference>
<dbReference type="InterPro" id="IPR003961">
    <property type="entry name" value="FN3_dom"/>
</dbReference>
<dbReference type="Gene3D" id="2.60.120.920">
    <property type="match status" value="1"/>
</dbReference>
<evidence type="ECO:0000256" key="3">
    <source>
        <dbReference type="SAM" id="MobiDB-lite"/>
    </source>
</evidence>
<dbReference type="InterPro" id="IPR036116">
    <property type="entry name" value="FN3_sf"/>
</dbReference>
<feature type="region of interest" description="Disordered" evidence="3">
    <location>
        <begin position="839"/>
        <end position="1022"/>
    </location>
</feature>
<accession>A0A6J2WTV0</accession>
<dbReference type="SMART" id="SM00060">
    <property type="entry name" value="FN3"/>
    <property type="match status" value="2"/>
</dbReference>
<feature type="region of interest" description="Disordered" evidence="3">
    <location>
        <begin position="1135"/>
        <end position="1209"/>
    </location>
</feature>
<dbReference type="CDD" id="cd00063">
    <property type="entry name" value="FN3"/>
    <property type="match status" value="2"/>
</dbReference>
<gene>
    <name evidence="7" type="primary">cmya5</name>
</gene>
<feature type="region of interest" description="Disordered" evidence="3">
    <location>
        <begin position="609"/>
        <end position="719"/>
    </location>
</feature>
<feature type="compositionally biased region" description="Basic and acidic residues" evidence="3">
    <location>
        <begin position="429"/>
        <end position="440"/>
    </location>
</feature>
<feature type="compositionally biased region" description="Basic and acidic residues" evidence="3">
    <location>
        <begin position="1035"/>
        <end position="1059"/>
    </location>
</feature>
<dbReference type="PROSITE" id="PS50188">
    <property type="entry name" value="B302_SPRY"/>
    <property type="match status" value="1"/>
</dbReference>
<feature type="region of interest" description="Disordered" evidence="3">
    <location>
        <begin position="505"/>
        <end position="550"/>
    </location>
</feature>
<feature type="compositionally biased region" description="Basic and acidic residues" evidence="3">
    <location>
        <begin position="364"/>
        <end position="381"/>
    </location>
</feature>
<feature type="domain" description="Fibronectin type-III" evidence="5">
    <location>
        <begin position="1889"/>
        <end position="1981"/>
    </location>
</feature>
<sequence length="2160" mass="240006">MDPKLQDESDKTDPELQELQEESSEAILMDDEDEIEELHNSLKEVVQDPSVKPKLQCLMVDPSFSMVTVQSEDSGIVWETASSRCSTPWASDASSTSESYNVEGSGKQGKIVIIMDEEKVIRKRKRTSSRGKLGERLKRPSSRLSGGGSAIGTERPAMTEVSVPNIRSENPEDGQPTESKVDKDQDLFNLISEGYEILNIVVPSRLPTVDEEDSTELADNLSYLEDTPKIKSKCKHHDTKLVESHSAAVGIDVIEVKEDQRDQGSSPAADNKQTKKDTTGDMDYLEKFTLLDPNMPEELLADDDEEEPERLSVQPDEPLKTTEEPSESLDDSFVIVTDVEILNDHLDDVFYGNTHEPTDESPNEDTRHDTSETAKPLKESGSRLFGSEEDILTPIFLSPGPPKIIDPILLEEPTALSFHYSDLYEDAVGDRRKDDDHSDAESNISEKSFKRRLSDSDDADGYLEKFILKDETPAVEDPPDVEDTAEDRTIWPQSKFELTGSLVRVREEKESEEEISSGKTNIEEKGEHGQAITEQTEAADFTEEEDCSKAQATEAGIAISEDSVLQAEDSTETLKAMVKEESKDSAGAQEVKSLTETVVADCEEQQHATEILEPVSHEGGKTDVEEDAEKLGSVCKTEDIKSDIQESESIVKEATSDLKGKAEVPQEERDVDKPEETATLASSVASESVHADGASEKEHTEPNAAAESQGPEIVTEELTTDKEEIKISDIVIQPAVEEVKADDTTENATTVDEPVIMIHDSRKELPDEQMELATMATEQEKREGEVKHSDQALAEIQGPESVPQEEIPSKISKHKPEMMENGQVQEKIEKVRDVVEIQTEEIKHSSEAAGEIRGPETVSQQDKPEVIEQGQVQEELGEVSDAVQLETEEIKHSSEASTDTHGPETVSQQDKPEVIEKGQDQEQSGELRDAVQLETEEIKHSSEASTDTHRPDTVSQEDKSEVIEKGQDQEQSGELRDAVQLETEEIKHSSEASTDIHRPDTVSQEDKSEVIEKKQVQSKLEEVKDAAISPEIQTEEVKVESATEIKDSETVSQEDKPEVIENGQVQDKSEEIKDVAHLNTDKTKHSSEASTEMHGPETVGKEGKPEVIIHGQVQDKLEEVKDAAMSDEVQAEVVKTETATGIKGPEPVSQEESPSAVLEVKPEVVENEQARGKLDEIMDTTTPAEIQVPESEKQDLPGDEAKTTVDTVSEIQEPEIIEDIKADLTEKKEQEFEIVMETPSVQETEILADVPKDEETKETDTINCTAAHSVQDGVQHEVIPDSHIPEKSAVLSETNKDIGLGNEMARDDNRKAIDDLVREDQIESTVMVLKDTHTDSIVEAPAKTEETEVLTPLVPTEPINKKEKSDKTGSVSHDLPSDTITETPEMISPSPKAAIGDSSPRVSPLVPKEGKDHKEANEPESILNDRHTDVLIVPERVSAVPEVEVEESSTMRVSPTDEIEGSDEEADQRMEFEDRSLFSPLRSFTPLEDLSGFGQEITEPEFPQYGDAHDKTAEELDYEMVSEKEVRQSEAEITKIKENKEHLELHHVEKDVLDHPADQSVEAEYEFVEGGDSAQVTLDRQFEEEGGAQAVDTFCLSCRSPISAIDKLFGAHQNHEVCTLDKAYDDIKNKLSEWISVLQERYENVEDFVSELELAYNSVEEHFKSREQAMEAQNEEVLKLVMDQYNEMSQAMEEEKKTKLEQLYDQIVSFQENIDSAKETLEKTAKDMDESDMDESDQLAFVTSSKDIDTRLSAALESTMSLELGPRGLPVFEDYAKGSSGNGQKNRQAIPVPQKPHLQAQEANSATSTSVTVYWTVNEGDIIDCFQVYCMEDPQGAISEEYRVTVKESYCTLEDLEPDKCYKVWVMAVNYTGCSLPSERLSFRTAPSVPVIQTENCTILWDSATLRWSSPQPSAVDSYTLEYCRQYACEGEGLRSISGIKACEHKVLLLPNENYLFYIKSVNGAGSSEQSEAALISTRGTRFHLLKETDNSVLQVSEDSNSVRYPAETFHEMSSLIECPEVLGELLPPVGHYYWETVVAGCKAYRIGVAYHGLPRDSPVGENSASWCLHCVPTSISCRFELLHNSVQSDIFVTDVPACIGTLLDFTQGKLFFFNTKNGQQLGSFQHKFTQPCHAVFGLENPGNLDLHMTLEAPEFAKHC</sequence>
<feature type="region of interest" description="Disordered" evidence="3">
    <location>
        <begin position="350"/>
        <end position="384"/>
    </location>
</feature>
<feature type="compositionally biased region" description="Basic and acidic residues" evidence="3">
    <location>
        <begin position="1160"/>
        <end position="1176"/>
    </location>
</feature>
<dbReference type="PROSITE" id="PS50853">
    <property type="entry name" value="FN3"/>
    <property type="match status" value="2"/>
</dbReference>
<feature type="compositionally biased region" description="Basic and acidic residues" evidence="3">
    <location>
        <begin position="1337"/>
        <end position="1346"/>
    </location>
</feature>
<reference evidence="7" key="1">
    <citation type="submission" date="2025-08" db="UniProtKB">
        <authorList>
            <consortium name="RefSeq"/>
        </authorList>
    </citation>
    <scope>IDENTIFICATION</scope>
</reference>
<dbReference type="InParanoid" id="A0A6J2WTV0"/>
<dbReference type="RefSeq" id="XP_030647647.1">
    <property type="nucleotide sequence ID" value="XM_030791787.1"/>
</dbReference>
<feature type="region of interest" description="Disordered" evidence="3">
    <location>
        <begin position="469"/>
        <end position="489"/>
    </location>
</feature>
<feature type="compositionally biased region" description="Polar residues" evidence="3">
    <location>
        <begin position="83"/>
        <end position="102"/>
    </location>
</feature>
<organism evidence="6 7">
    <name type="scientific">Chanos chanos</name>
    <name type="common">Milkfish</name>
    <name type="synonym">Mugil chanos</name>
    <dbReference type="NCBI Taxonomy" id="29144"/>
    <lineage>
        <taxon>Eukaryota</taxon>
        <taxon>Metazoa</taxon>
        <taxon>Chordata</taxon>
        <taxon>Craniata</taxon>
        <taxon>Vertebrata</taxon>
        <taxon>Euteleostomi</taxon>
        <taxon>Actinopterygii</taxon>
        <taxon>Neopterygii</taxon>
        <taxon>Teleostei</taxon>
        <taxon>Ostariophysi</taxon>
        <taxon>Gonorynchiformes</taxon>
        <taxon>Chanidae</taxon>
        <taxon>Chanos</taxon>
    </lineage>
</organism>
<feature type="region of interest" description="Disordered" evidence="3">
    <location>
        <begin position="429"/>
        <end position="456"/>
    </location>
</feature>
<name>A0A6J2WTV0_CHACN</name>
<feature type="compositionally biased region" description="Basic and acidic residues" evidence="3">
    <location>
        <begin position="1"/>
        <end position="14"/>
    </location>
</feature>
<feature type="region of interest" description="Disordered" evidence="3">
    <location>
        <begin position="1034"/>
        <end position="1106"/>
    </location>
</feature>
<dbReference type="InterPro" id="IPR001870">
    <property type="entry name" value="B30.2/SPRY"/>
</dbReference>
<evidence type="ECO:0000259" key="4">
    <source>
        <dbReference type="PROSITE" id="PS50188"/>
    </source>
</evidence>
<feature type="compositionally biased region" description="Acidic residues" evidence="3">
    <location>
        <begin position="1457"/>
        <end position="1466"/>
    </location>
</feature>
<dbReference type="PANTHER" id="PTHR24099:SF7">
    <property type="entry name" value="CARDIOMYOPATHY-ASSOCIATED PROTEIN 5"/>
    <property type="match status" value="1"/>
</dbReference>
<dbReference type="InterPro" id="IPR013783">
    <property type="entry name" value="Ig-like_fold"/>
</dbReference>
<dbReference type="SUPFAM" id="SSF57845">
    <property type="entry name" value="B-box zinc-binding domain"/>
    <property type="match status" value="1"/>
</dbReference>
<dbReference type="PANTHER" id="PTHR24099">
    <property type="entry name" value="E3 UBIQUITIN-PROTEIN LIGASE TRIM36-RELATED"/>
    <property type="match status" value="1"/>
</dbReference>
<feature type="region of interest" description="Disordered" evidence="3">
    <location>
        <begin position="780"/>
        <end position="824"/>
    </location>
</feature>
<dbReference type="Pfam" id="PF00041">
    <property type="entry name" value="fn3"/>
    <property type="match status" value="1"/>
</dbReference>
<dbReference type="SUPFAM" id="SSF49899">
    <property type="entry name" value="Concanavalin A-like lectins/glucanases"/>
    <property type="match status" value="1"/>
</dbReference>
<feature type="compositionally biased region" description="Acidic residues" evidence="3">
    <location>
        <begin position="473"/>
        <end position="485"/>
    </location>
</feature>
<proteinExistence type="predicted"/>
<protein>
    <submittedName>
        <fullName evidence="7">Cardiomyopathy-associated protein 5</fullName>
    </submittedName>
</protein>
<dbReference type="SUPFAM" id="SSF49265">
    <property type="entry name" value="Fibronectin type III"/>
    <property type="match status" value="1"/>
</dbReference>
<keyword evidence="6" id="KW-1185">Reference proteome</keyword>
<feature type="compositionally biased region" description="Low complexity" evidence="3">
    <location>
        <begin position="1433"/>
        <end position="1442"/>
    </location>
</feature>
<feature type="compositionally biased region" description="Basic and acidic residues" evidence="3">
    <location>
        <begin position="689"/>
        <end position="701"/>
    </location>
</feature>
<evidence type="ECO:0000256" key="2">
    <source>
        <dbReference type="SAM" id="Coils"/>
    </source>
</evidence>
<dbReference type="InterPro" id="IPR050617">
    <property type="entry name" value="E3_ligase_FN3/SPRY"/>
</dbReference>
<evidence type="ECO:0000259" key="5">
    <source>
        <dbReference type="PROSITE" id="PS50853"/>
    </source>
</evidence>
<dbReference type="Gene3D" id="3.30.160.60">
    <property type="entry name" value="Classic Zinc Finger"/>
    <property type="match status" value="1"/>
</dbReference>
<feature type="compositionally biased region" description="Basic and acidic residues" evidence="3">
    <location>
        <begin position="780"/>
        <end position="790"/>
    </location>
</feature>
<feature type="region of interest" description="Disordered" evidence="3">
    <location>
        <begin position="1"/>
        <end position="22"/>
    </location>
</feature>
<feature type="compositionally biased region" description="Basic and acidic residues" evidence="3">
    <location>
        <begin position="636"/>
        <end position="676"/>
    </location>
</feature>
<dbReference type="GO" id="GO:0005737">
    <property type="term" value="C:cytoplasm"/>
    <property type="evidence" value="ECO:0007669"/>
    <property type="project" value="TreeGrafter"/>
</dbReference>
<evidence type="ECO:0000313" key="7">
    <source>
        <dbReference type="RefSeq" id="XP_030647647.1"/>
    </source>
</evidence>
<dbReference type="InterPro" id="IPR013320">
    <property type="entry name" value="ConA-like_dom_sf"/>
</dbReference>
<feature type="region of interest" description="Disordered" evidence="3">
    <location>
        <begin position="300"/>
        <end position="331"/>
    </location>
</feature>
<feature type="domain" description="B30.2/SPRY" evidence="4">
    <location>
        <begin position="1963"/>
        <end position="2156"/>
    </location>
</feature>
<feature type="region of interest" description="Disordered" evidence="3">
    <location>
        <begin position="1337"/>
        <end position="1469"/>
    </location>
</feature>
<feature type="compositionally biased region" description="Basic and acidic residues" evidence="3">
    <location>
        <begin position="910"/>
        <end position="1022"/>
    </location>
</feature>
<feature type="compositionally biased region" description="Polar residues" evidence="3">
    <location>
        <begin position="895"/>
        <end position="909"/>
    </location>
</feature>
<dbReference type="CTD" id="202333"/>